<comment type="caution">
    <text evidence="1">The sequence shown here is derived from an EMBL/GenBank/DDBJ whole genome shotgun (WGS) entry which is preliminary data.</text>
</comment>
<gene>
    <name evidence="1" type="ORF">GN277_01395</name>
</gene>
<dbReference type="Proteomes" id="UP000460412">
    <property type="component" value="Unassembled WGS sequence"/>
</dbReference>
<protein>
    <submittedName>
        <fullName evidence="1">Uncharacterized protein</fullName>
    </submittedName>
</protein>
<dbReference type="EMBL" id="WUQX01000001">
    <property type="protein sequence ID" value="MXP74136.1"/>
    <property type="molecule type" value="Genomic_DNA"/>
</dbReference>
<dbReference type="GO" id="GO:0070273">
    <property type="term" value="F:phosphatidylinositol-4-phosphate binding"/>
    <property type="evidence" value="ECO:0007669"/>
    <property type="project" value="InterPro"/>
</dbReference>
<dbReference type="RefSeq" id="WP_159749211.1">
    <property type="nucleotide sequence ID" value="NZ_CATIFW010000021.1"/>
</dbReference>
<proteinExistence type="predicted"/>
<name>A0A7X3MD47_9FIRM</name>
<sequence>MAYLKPLYNIINQGKPMKAEKVVETYTIAFTNKKLYELLDPLMESSKEADVVEPVKAGLLGNKYGYAPKKDVITGIIEKIRSELLEDGEISEDVIALTALMDKAGNLKDYFSKYEQKELKNKIKTIKQSEAGTLAKEMAQHIDALDIAAIFPVLFSNI</sequence>
<dbReference type="InterPro" id="IPR008628">
    <property type="entry name" value="GPP34-like"/>
</dbReference>
<reference evidence="1 2" key="1">
    <citation type="submission" date="2019-12" db="EMBL/GenBank/DDBJ databases">
        <title>Sporaefaciens musculi gen. nov., sp. nov., a novel bacterium isolated from the caecum of an obese mouse.</title>
        <authorList>
            <person name="Rasmussen T.S."/>
            <person name="Streidl T."/>
            <person name="Hitch T.C.A."/>
            <person name="Wortmann E."/>
            <person name="Deptula P."/>
            <person name="Hansen M."/>
            <person name="Nielsen D.S."/>
            <person name="Clavel T."/>
            <person name="Vogensen F.K."/>
        </authorList>
    </citation>
    <scope>NUCLEOTIDE SEQUENCE [LARGE SCALE GENOMIC DNA]</scope>
    <source>
        <strain evidence="1 2">WCA-9-b2</strain>
    </source>
</reference>
<dbReference type="Pfam" id="PF05719">
    <property type="entry name" value="GPP34"/>
    <property type="match status" value="1"/>
</dbReference>
<evidence type="ECO:0000313" key="2">
    <source>
        <dbReference type="Proteomes" id="UP000460412"/>
    </source>
</evidence>
<organism evidence="1 2">
    <name type="scientific">Sporofaciens musculi</name>
    <dbReference type="NCBI Taxonomy" id="2681861"/>
    <lineage>
        <taxon>Bacteria</taxon>
        <taxon>Bacillati</taxon>
        <taxon>Bacillota</taxon>
        <taxon>Clostridia</taxon>
        <taxon>Lachnospirales</taxon>
        <taxon>Lachnospiraceae</taxon>
        <taxon>Sporofaciens</taxon>
    </lineage>
</organism>
<accession>A0A7X3MD47</accession>
<keyword evidence="2" id="KW-1185">Reference proteome</keyword>
<evidence type="ECO:0000313" key="1">
    <source>
        <dbReference type="EMBL" id="MXP74136.1"/>
    </source>
</evidence>
<dbReference type="AlphaFoldDB" id="A0A7X3MD47"/>